<keyword evidence="1" id="KW-0472">Membrane</keyword>
<evidence type="ECO:0000313" key="3">
    <source>
        <dbReference type="Proteomes" id="UP000746747"/>
    </source>
</evidence>
<keyword evidence="1" id="KW-1133">Transmembrane helix</keyword>
<proteinExistence type="predicted"/>
<reference evidence="2" key="1">
    <citation type="submission" date="2021-09" db="EMBL/GenBank/DDBJ databases">
        <authorList>
            <consortium name="Pathogen Informatics"/>
        </authorList>
    </citation>
    <scope>NUCLEOTIDE SEQUENCE</scope>
</reference>
<comment type="caution">
    <text evidence="2">The sequence shown here is derived from an EMBL/GenBank/DDBJ whole genome shotgun (WGS) entry which is preliminary data.</text>
</comment>
<feature type="transmembrane region" description="Helical" evidence="1">
    <location>
        <begin position="82"/>
        <end position="101"/>
    </location>
</feature>
<gene>
    <name evidence="2" type="ORF">CJOHNSTONI_LOCUS468</name>
</gene>
<protein>
    <submittedName>
        <fullName evidence="2">Uncharacterized protein</fullName>
    </submittedName>
</protein>
<evidence type="ECO:0000313" key="2">
    <source>
        <dbReference type="EMBL" id="CAG9529931.1"/>
    </source>
</evidence>
<evidence type="ECO:0000256" key="1">
    <source>
        <dbReference type="SAM" id="Phobius"/>
    </source>
</evidence>
<dbReference type="AlphaFoldDB" id="A0A8J2Q842"/>
<name>A0A8J2Q842_9BILA</name>
<keyword evidence="3" id="KW-1185">Reference proteome</keyword>
<dbReference type="EMBL" id="CAKAEH010000112">
    <property type="protein sequence ID" value="CAG9529931.1"/>
    <property type="molecule type" value="Genomic_DNA"/>
</dbReference>
<accession>A0A8J2Q842</accession>
<keyword evidence="1" id="KW-0812">Transmembrane</keyword>
<dbReference type="Proteomes" id="UP000746747">
    <property type="component" value="Unassembled WGS sequence"/>
</dbReference>
<dbReference type="OrthoDB" id="5826678at2759"/>
<organism evidence="2 3">
    <name type="scientific">Cercopithifilaria johnstoni</name>
    <dbReference type="NCBI Taxonomy" id="2874296"/>
    <lineage>
        <taxon>Eukaryota</taxon>
        <taxon>Metazoa</taxon>
        <taxon>Ecdysozoa</taxon>
        <taxon>Nematoda</taxon>
        <taxon>Chromadorea</taxon>
        <taxon>Rhabditida</taxon>
        <taxon>Spirurina</taxon>
        <taxon>Spiruromorpha</taxon>
        <taxon>Filarioidea</taxon>
        <taxon>Onchocercidae</taxon>
        <taxon>Cercopithifilaria</taxon>
    </lineage>
</organism>
<sequence length="164" mass="18916">MHGLLSLSVRPTHIKGITTLKAIRCFYKTTIPLRCKVEVGKEAKSLVEKAARKMDPFSGGQNEPTMNFRHHIGFHGFELYPIQIQVIAWATILSLIAYYAFAKIEIVIDRSYKNDPFTWATMKDRDRDYVAFGFERKPAVPRLDLLETLQEEMIAEARKRGTRK</sequence>